<keyword evidence="3" id="KW-1185">Reference proteome</keyword>
<organism evidence="2 3">
    <name type="scientific">Lunasporangiospora selenospora</name>
    <dbReference type="NCBI Taxonomy" id="979761"/>
    <lineage>
        <taxon>Eukaryota</taxon>
        <taxon>Fungi</taxon>
        <taxon>Fungi incertae sedis</taxon>
        <taxon>Mucoromycota</taxon>
        <taxon>Mortierellomycotina</taxon>
        <taxon>Mortierellomycetes</taxon>
        <taxon>Mortierellales</taxon>
        <taxon>Mortierellaceae</taxon>
        <taxon>Lunasporangiospora</taxon>
    </lineage>
</organism>
<feature type="compositionally biased region" description="Low complexity" evidence="1">
    <location>
        <begin position="1"/>
        <end position="32"/>
    </location>
</feature>
<reference evidence="2" key="1">
    <citation type="journal article" date="2020" name="Fungal Divers.">
        <title>Resolving the Mortierellaceae phylogeny through synthesis of multi-gene phylogenetics and phylogenomics.</title>
        <authorList>
            <person name="Vandepol N."/>
            <person name="Liber J."/>
            <person name="Desiro A."/>
            <person name="Na H."/>
            <person name="Kennedy M."/>
            <person name="Barry K."/>
            <person name="Grigoriev I.V."/>
            <person name="Miller A.N."/>
            <person name="O'Donnell K."/>
            <person name="Stajich J.E."/>
            <person name="Bonito G."/>
        </authorList>
    </citation>
    <scope>NUCLEOTIDE SEQUENCE</scope>
    <source>
        <strain evidence="2">KOD1015</strain>
    </source>
</reference>
<dbReference type="Proteomes" id="UP000780801">
    <property type="component" value="Unassembled WGS sequence"/>
</dbReference>
<proteinExistence type="predicted"/>
<evidence type="ECO:0000313" key="2">
    <source>
        <dbReference type="EMBL" id="KAF9583139.1"/>
    </source>
</evidence>
<comment type="caution">
    <text evidence="2">The sequence shown here is derived from an EMBL/GenBank/DDBJ whole genome shotgun (WGS) entry which is preliminary data.</text>
</comment>
<dbReference type="EMBL" id="JAABOA010000799">
    <property type="protein sequence ID" value="KAF9583139.1"/>
    <property type="molecule type" value="Genomic_DNA"/>
</dbReference>
<dbReference type="OrthoDB" id="2277177at2759"/>
<evidence type="ECO:0000256" key="1">
    <source>
        <dbReference type="SAM" id="MobiDB-lite"/>
    </source>
</evidence>
<evidence type="ECO:0000313" key="3">
    <source>
        <dbReference type="Proteomes" id="UP000780801"/>
    </source>
</evidence>
<dbReference type="AlphaFoldDB" id="A0A9P6FX51"/>
<sequence>MSSFSASQPLSQAVSSSPSTSTTLALNPTTASTHDKPAELYAESEKLPDCEHEELLRSLLAHEIKRAEVSDIMVIIGILAPSMPTDTMLRFFSRQQLDSILKPKTELPGVAIDDAAIMKAVRMYLNMKGEEAKMPCTGVEKKVRIMLETLLEYLPLKTDYTVSESKFTIKCVAPIIQAYVNNEKVVSDL</sequence>
<accession>A0A9P6FX51</accession>
<feature type="region of interest" description="Disordered" evidence="1">
    <location>
        <begin position="1"/>
        <end position="35"/>
    </location>
</feature>
<name>A0A9P6FX51_9FUNG</name>
<protein>
    <submittedName>
        <fullName evidence="2">Uncharacterized protein</fullName>
    </submittedName>
</protein>
<gene>
    <name evidence="2" type="ORF">BGW38_010159</name>
</gene>